<dbReference type="AlphaFoldDB" id="A0A7J6LT94"/>
<dbReference type="Proteomes" id="UP000572268">
    <property type="component" value="Unassembled WGS sequence"/>
</dbReference>
<evidence type="ECO:0000313" key="2">
    <source>
        <dbReference type="EMBL" id="KAF4662487.1"/>
    </source>
</evidence>
<name>A0A7J6LT94_PEROL</name>
<evidence type="ECO:0000313" key="3">
    <source>
        <dbReference type="Proteomes" id="UP000572268"/>
    </source>
</evidence>
<accession>A0A7J6LT94</accession>
<feature type="non-terminal residue" evidence="2">
    <location>
        <position position="1"/>
    </location>
</feature>
<dbReference type="EMBL" id="JABANN010000318">
    <property type="protein sequence ID" value="KAF4662487.1"/>
    <property type="molecule type" value="Genomic_DNA"/>
</dbReference>
<evidence type="ECO:0000256" key="1">
    <source>
        <dbReference type="SAM" id="MobiDB-lite"/>
    </source>
</evidence>
<proteinExistence type="predicted"/>
<protein>
    <submittedName>
        <fullName evidence="2">Uncharacterized protein</fullName>
    </submittedName>
</protein>
<feature type="compositionally biased region" description="Basic and acidic residues" evidence="1">
    <location>
        <begin position="169"/>
        <end position="181"/>
    </location>
</feature>
<sequence>MQSALNWCISACRCPWQWTQGSSNYTDLDLAADSGRLDRRALLEDNGLARSSSTASSPDTRRYQPRRPACEGISYGSAVLEEGDAGAASNSLEAFVPANEVPPVVENGGEEAGRRRRPLIEHNEGTIPLVNHIAMFSLRRSHQMKVMQQKRQQQQPLLQGKAAGDDDDVGRTEHNEDHDSTDSTLLGFWYFNSRCPSLRPPMSYIPEDSGVSFFD</sequence>
<comment type="caution">
    <text evidence="2">The sequence shown here is derived from an EMBL/GenBank/DDBJ whole genome shotgun (WGS) entry which is preliminary data.</text>
</comment>
<feature type="region of interest" description="Disordered" evidence="1">
    <location>
        <begin position="144"/>
        <end position="181"/>
    </location>
</feature>
<feature type="compositionally biased region" description="Polar residues" evidence="1">
    <location>
        <begin position="49"/>
        <end position="58"/>
    </location>
</feature>
<feature type="region of interest" description="Disordered" evidence="1">
    <location>
        <begin position="47"/>
        <end position="68"/>
    </location>
</feature>
<organism evidence="2 3">
    <name type="scientific">Perkinsus olseni</name>
    <name type="common">Perkinsus atlanticus</name>
    <dbReference type="NCBI Taxonomy" id="32597"/>
    <lineage>
        <taxon>Eukaryota</taxon>
        <taxon>Sar</taxon>
        <taxon>Alveolata</taxon>
        <taxon>Perkinsozoa</taxon>
        <taxon>Perkinsea</taxon>
        <taxon>Perkinsida</taxon>
        <taxon>Perkinsidae</taxon>
        <taxon>Perkinsus</taxon>
    </lineage>
</organism>
<reference evidence="2 3" key="1">
    <citation type="submission" date="2020-04" db="EMBL/GenBank/DDBJ databases">
        <title>Perkinsus olseni comparative genomics.</title>
        <authorList>
            <person name="Bogema D.R."/>
        </authorList>
    </citation>
    <scope>NUCLEOTIDE SEQUENCE [LARGE SCALE GENOMIC DNA]</scope>
    <source>
        <strain evidence="2">ATCC PRA-31</strain>
    </source>
</reference>
<feature type="compositionally biased region" description="Low complexity" evidence="1">
    <location>
        <begin position="144"/>
        <end position="159"/>
    </location>
</feature>
<gene>
    <name evidence="2" type="ORF">FOL46_005252</name>
</gene>